<reference evidence="1 2" key="1">
    <citation type="journal article" date="2013" name="Front. Plant Sci.">
        <title>The Reference Genome of the Halophytic Plant Eutrema salsugineum.</title>
        <authorList>
            <person name="Yang R."/>
            <person name="Jarvis D.E."/>
            <person name="Chen H."/>
            <person name="Beilstein M.A."/>
            <person name="Grimwood J."/>
            <person name="Jenkins J."/>
            <person name="Shu S."/>
            <person name="Prochnik S."/>
            <person name="Xin M."/>
            <person name="Ma C."/>
            <person name="Schmutz J."/>
            <person name="Wing R.A."/>
            <person name="Mitchell-Olds T."/>
            <person name="Schumaker K.S."/>
            <person name="Wang X."/>
        </authorList>
    </citation>
    <scope>NUCLEOTIDE SEQUENCE [LARGE SCALE GENOMIC DNA]</scope>
</reference>
<keyword evidence="2" id="KW-1185">Reference proteome</keyword>
<gene>
    <name evidence="1" type="ORF">EUTSA_v10005255mg</name>
</gene>
<sequence length="39" mass="4663">MSVDICKKNPSFLWCDCGYMSKGRLWCFQTILFKHSTWT</sequence>
<dbReference type="AlphaFoldDB" id="V4KNK9"/>
<proteinExistence type="predicted"/>
<evidence type="ECO:0000313" key="2">
    <source>
        <dbReference type="Proteomes" id="UP000030689"/>
    </source>
</evidence>
<dbReference type="EMBL" id="KI517748">
    <property type="protein sequence ID" value="ESQ31492.1"/>
    <property type="molecule type" value="Genomic_DNA"/>
</dbReference>
<organism evidence="1 2">
    <name type="scientific">Eutrema salsugineum</name>
    <name type="common">Saltwater cress</name>
    <name type="synonym">Sisymbrium salsugineum</name>
    <dbReference type="NCBI Taxonomy" id="72664"/>
    <lineage>
        <taxon>Eukaryota</taxon>
        <taxon>Viridiplantae</taxon>
        <taxon>Streptophyta</taxon>
        <taxon>Embryophyta</taxon>
        <taxon>Tracheophyta</taxon>
        <taxon>Spermatophyta</taxon>
        <taxon>Magnoliopsida</taxon>
        <taxon>eudicotyledons</taxon>
        <taxon>Gunneridae</taxon>
        <taxon>Pentapetalae</taxon>
        <taxon>rosids</taxon>
        <taxon>malvids</taxon>
        <taxon>Brassicales</taxon>
        <taxon>Brassicaceae</taxon>
        <taxon>Eutremeae</taxon>
        <taxon>Eutrema</taxon>
    </lineage>
</organism>
<dbReference type="KEGG" id="eus:EUTSA_v10005255mg"/>
<protein>
    <submittedName>
        <fullName evidence="1">Uncharacterized protein</fullName>
    </submittedName>
</protein>
<dbReference type="Proteomes" id="UP000030689">
    <property type="component" value="Unassembled WGS sequence"/>
</dbReference>
<dbReference type="Gramene" id="ESQ31492">
    <property type="protein sequence ID" value="ESQ31492"/>
    <property type="gene ID" value="EUTSA_v10005255mg"/>
</dbReference>
<name>V4KNK9_EUTSA</name>
<accession>V4KNK9</accession>
<evidence type="ECO:0000313" key="1">
    <source>
        <dbReference type="EMBL" id="ESQ31492.1"/>
    </source>
</evidence>